<sequence length="220" mass="24671">MTPVPFVKLNSGISIPQIGLGVYELPDKEQCKSVVRDALAVGYRLIDSAQRPLDQFYQNERFVGEAIRESGLPREKVFVTTKVYQGFDNKEDLRANIQRSLDELGLSYIDLFLMHSPLCGKEQRISTWRFLNEIRQEQGEKGIIRAIGVSNFGVSHLRQLREAGLPAPSVNQIEAYCPLMRGPQSKQSLGDGADWAGMPGRGWDAPVLRDLAEKVRRPSS</sequence>
<dbReference type="EMBL" id="JASBWU010000019">
    <property type="protein sequence ID" value="KAJ9114287.1"/>
    <property type="molecule type" value="Genomic_DNA"/>
</dbReference>
<evidence type="ECO:0000313" key="1">
    <source>
        <dbReference type="EMBL" id="KAJ9114287.1"/>
    </source>
</evidence>
<dbReference type="Proteomes" id="UP001243375">
    <property type="component" value="Unassembled WGS sequence"/>
</dbReference>
<evidence type="ECO:0000313" key="2">
    <source>
        <dbReference type="Proteomes" id="UP001243375"/>
    </source>
</evidence>
<keyword evidence="2" id="KW-1185">Reference proteome</keyword>
<organism evidence="1 2">
    <name type="scientific">Naganishia vaughanmartiniae</name>
    <dbReference type="NCBI Taxonomy" id="1424756"/>
    <lineage>
        <taxon>Eukaryota</taxon>
        <taxon>Fungi</taxon>
        <taxon>Dikarya</taxon>
        <taxon>Basidiomycota</taxon>
        <taxon>Agaricomycotina</taxon>
        <taxon>Tremellomycetes</taxon>
        <taxon>Filobasidiales</taxon>
        <taxon>Filobasidiaceae</taxon>
        <taxon>Naganishia</taxon>
    </lineage>
</organism>
<accession>A0ACC2WUT6</accession>
<gene>
    <name evidence="1" type="ORF">QFC22_005739</name>
</gene>
<comment type="caution">
    <text evidence="1">The sequence shown here is derived from an EMBL/GenBank/DDBJ whole genome shotgun (WGS) entry which is preliminary data.</text>
</comment>
<name>A0ACC2WUT6_9TREE</name>
<proteinExistence type="predicted"/>
<protein>
    <submittedName>
        <fullName evidence="1">Uncharacterized protein</fullName>
    </submittedName>
</protein>
<reference evidence="1" key="1">
    <citation type="submission" date="2023-04" db="EMBL/GenBank/DDBJ databases">
        <title>Draft Genome sequencing of Naganishia species isolated from polar environments using Oxford Nanopore Technology.</title>
        <authorList>
            <person name="Leo P."/>
            <person name="Venkateswaran K."/>
        </authorList>
    </citation>
    <scope>NUCLEOTIDE SEQUENCE</scope>
    <source>
        <strain evidence="1">MNA-CCFEE 5425</strain>
    </source>
</reference>